<dbReference type="GO" id="GO:0016539">
    <property type="term" value="P:intein-mediated protein splicing"/>
    <property type="evidence" value="ECO:0007669"/>
    <property type="project" value="InterPro"/>
</dbReference>
<reference evidence="3 4" key="1">
    <citation type="journal article" date="2023" name="Nat. Commun.">
        <title>Origin of minicircular mitochondrial genomes in red algae.</title>
        <authorList>
            <person name="Lee Y."/>
            <person name="Cho C.H."/>
            <person name="Lee Y.M."/>
            <person name="Park S.I."/>
            <person name="Yang J.H."/>
            <person name="West J.A."/>
            <person name="Bhattacharya D."/>
            <person name="Yoon H.S."/>
        </authorList>
    </citation>
    <scope>NUCLEOTIDE SEQUENCE [LARGE SCALE GENOMIC DNA]</scope>
    <source>
        <strain evidence="3 4">CCMP1338</strain>
        <tissue evidence="3">Whole cell</tissue>
    </source>
</reference>
<name>A0AAV8V404_9RHOD</name>
<dbReference type="PROSITE" id="PS50817">
    <property type="entry name" value="INTEIN_N_TER"/>
    <property type="match status" value="1"/>
</dbReference>
<protein>
    <recommendedName>
        <fullName evidence="2">Hedgehog protein Hint domain-containing protein</fullName>
    </recommendedName>
</protein>
<accession>A0AAV8V404</accession>
<proteinExistence type="predicted"/>
<dbReference type="InterPro" id="IPR050387">
    <property type="entry name" value="Hedgehog_Signaling"/>
</dbReference>
<dbReference type="Proteomes" id="UP001157974">
    <property type="component" value="Unassembled WGS sequence"/>
</dbReference>
<gene>
    <name evidence="3" type="ORF">NDN08_005072</name>
</gene>
<dbReference type="Pfam" id="PF01079">
    <property type="entry name" value="Hint"/>
    <property type="match status" value="1"/>
</dbReference>
<dbReference type="CDD" id="cd00081">
    <property type="entry name" value="Hint"/>
    <property type="match status" value="1"/>
</dbReference>
<keyword evidence="4" id="KW-1185">Reference proteome</keyword>
<evidence type="ECO:0000313" key="3">
    <source>
        <dbReference type="EMBL" id="KAJ8908362.1"/>
    </source>
</evidence>
<dbReference type="SUPFAM" id="SSF51294">
    <property type="entry name" value="Hedgehog/intein (Hint) domain"/>
    <property type="match status" value="1"/>
</dbReference>
<dbReference type="AlphaFoldDB" id="A0AAV8V404"/>
<dbReference type="EMBL" id="JAMWBK010000001">
    <property type="protein sequence ID" value="KAJ8908362.1"/>
    <property type="molecule type" value="Genomic_DNA"/>
</dbReference>
<dbReference type="PANTHER" id="PTHR11889">
    <property type="entry name" value="HEDGEHOG"/>
    <property type="match status" value="1"/>
</dbReference>
<dbReference type="InterPro" id="IPR001767">
    <property type="entry name" value="Hedgehog_Hint"/>
</dbReference>
<dbReference type="InterPro" id="IPR006141">
    <property type="entry name" value="Intein_N"/>
</dbReference>
<comment type="caution">
    <text evidence="3">The sequence shown here is derived from an EMBL/GenBank/DDBJ whole genome shotgun (WGS) entry which is preliminary data.</text>
</comment>
<evidence type="ECO:0000256" key="1">
    <source>
        <dbReference type="SAM" id="SignalP"/>
    </source>
</evidence>
<dbReference type="GO" id="GO:0016540">
    <property type="term" value="P:protein autoprocessing"/>
    <property type="evidence" value="ECO:0007669"/>
    <property type="project" value="InterPro"/>
</dbReference>
<keyword evidence="1" id="KW-0732">Signal</keyword>
<evidence type="ECO:0000313" key="4">
    <source>
        <dbReference type="Proteomes" id="UP001157974"/>
    </source>
</evidence>
<dbReference type="PANTHER" id="PTHR11889:SF31">
    <property type="entry name" value="PROTEIN HEDGEHOG"/>
    <property type="match status" value="1"/>
</dbReference>
<feature type="chain" id="PRO_5043989854" description="Hedgehog protein Hint domain-containing protein" evidence="1">
    <location>
        <begin position="22"/>
        <end position="315"/>
    </location>
</feature>
<dbReference type="Gene3D" id="2.170.16.10">
    <property type="entry name" value="Hedgehog/Intein (Hint) domain"/>
    <property type="match status" value="1"/>
</dbReference>
<organism evidence="3 4">
    <name type="scientific">Rhodosorus marinus</name>
    <dbReference type="NCBI Taxonomy" id="101924"/>
    <lineage>
        <taxon>Eukaryota</taxon>
        <taxon>Rhodophyta</taxon>
        <taxon>Stylonematophyceae</taxon>
        <taxon>Stylonematales</taxon>
        <taxon>Stylonemataceae</taxon>
        <taxon>Rhodosorus</taxon>
    </lineage>
</organism>
<dbReference type="InterPro" id="IPR036844">
    <property type="entry name" value="Hint_dom_sf"/>
</dbReference>
<feature type="domain" description="Hedgehog protein Hint" evidence="2">
    <location>
        <begin position="115"/>
        <end position="287"/>
    </location>
</feature>
<sequence length="315" mass="33589">MKIKGVTLMLVFLGLSLTAYGVSVKVCTYTDTSCSSGEQCEEGDNGSCLTVSVDGTSEQYGAIGACTESENASGLLGLFSETNCSGTPDADAIADDTCSVVNPVGATNFAIRFECQEDICFSAYSSVRLSDGETKSVQDVKVGDSVESVDSRGRRTFSEVYLIQHEGKVSATTLRRIHYSTVDGKGSGAITLSGAHMLRKAKEEDTFVPAKTIEKGSTIFVVVQDELEATEALVTEVSSVRHPVRNIHTMNDRIVVDGVVASSTTELVPFSVARLLLAPLKLLYKIGLHEVVTSFDAYAHKLAKTSTGRKILSSL</sequence>
<evidence type="ECO:0000259" key="2">
    <source>
        <dbReference type="Pfam" id="PF01079"/>
    </source>
</evidence>
<feature type="signal peptide" evidence="1">
    <location>
        <begin position="1"/>
        <end position="21"/>
    </location>
</feature>